<dbReference type="KEGG" id="mtt:Ftrac_1125"/>
<dbReference type="InterPro" id="IPR007712">
    <property type="entry name" value="RelE/ParE_toxin"/>
</dbReference>
<keyword evidence="3" id="KW-1185">Reference proteome</keyword>
<keyword evidence="1" id="KW-1277">Toxin-antitoxin system</keyword>
<dbReference type="InterPro" id="IPR035093">
    <property type="entry name" value="RelE/ParE_toxin_dom_sf"/>
</dbReference>
<dbReference type="AlphaFoldDB" id="E4TVK7"/>
<evidence type="ECO:0000313" key="3">
    <source>
        <dbReference type="Proteomes" id="UP000008720"/>
    </source>
</evidence>
<protein>
    <submittedName>
        <fullName evidence="2">Plasmid stabilization system</fullName>
    </submittedName>
</protein>
<sequence length="99" mass="11814">MAKKEIIWSKNALNELQDTLDFYNERNGNTDYSSKLLEEIESLLELLSINEMLGRKTTDKNSRVLVKKVYLIFYEIKKDKLEILSFWDNRQNPVNRLEN</sequence>
<dbReference type="Gene3D" id="3.30.2310.20">
    <property type="entry name" value="RelE-like"/>
    <property type="match status" value="1"/>
</dbReference>
<accession>E4TVK7</accession>
<dbReference type="STRING" id="643867.Ftrac_1125"/>
<gene>
    <name evidence="2" type="ordered locus">Ftrac_1125</name>
</gene>
<dbReference type="OrthoDB" id="1098070at2"/>
<evidence type="ECO:0000256" key="1">
    <source>
        <dbReference type="ARBA" id="ARBA00022649"/>
    </source>
</evidence>
<dbReference type="HOGENOM" id="CLU_147162_8_5_10"/>
<dbReference type="eggNOG" id="COG3668">
    <property type="taxonomic scope" value="Bacteria"/>
</dbReference>
<dbReference type="EMBL" id="CP002349">
    <property type="protein sequence ID" value="ADR21120.1"/>
    <property type="molecule type" value="Genomic_DNA"/>
</dbReference>
<name>E4TVK7_MARTH</name>
<reference evidence="2 3" key="1">
    <citation type="journal article" date="2011" name="Stand. Genomic Sci.">
        <title>Complete genome sequence of Marivirga tractuosa type strain (H-43).</title>
        <authorList>
            <person name="Pagani I."/>
            <person name="Chertkov O."/>
            <person name="Lapidus A."/>
            <person name="Lucas S."/>
            <person name="Del Rio T.G."/>
            <person name="Tice H."/>
            <person name="Copeland A."/>
            <person name="Cheng J.F."/>
            <person name="Nolan M."/>
            <person name="Saunders E."/>
            <person name="Pitluck S."/>
            <person name="Held B."/>
            <person name="Goodwin L."/>
            <person name="Liolios K."/>
            <person name="Ovchinikova G."/>
            <person name="Ivanova N."/>
            <person name="Mavromatis K."/>
            <person name="Pati A."/>
            <person name="Chen A."/>
            <person name="Palaniappan K."/>
            <person name="Land M."/>
            <person name="Hauser L."/>
            <person name="Jeffries C.D."/>
            <person name="Detter J.C."/>
            <person name="Han C."/>
            <person name="Tapia R."/>
            <person name="Ngatchou-Djao O.D."/>
            <person name="Rohde M."/>
            <person name="Goker M."/>
            <person name="Spring S."/>
            <person name="Sikorski J."/>
            <person name="Woyke T."/>
            <person name="Bristow J."/>
            <person name="Eisen J.A."/>
            <person name="Markowitz V."/>
            <person name="Hugenholtz P."/>
            <person name="Klenk H.P."/>
            <person name="Kyrpides N.C."/>
        </authorList>
    </citation>
    <scope>NUCLEOTIDE SEQUENCE [LARGE SCALE GENOMIC DNA]</scope>
    <source>
        <strain evidence="3">ATCC 23168 / DSM 4126 / NBRC 15989 / NCIMB 1408 / VKM B-1430 / H-43</strain>
    </source>
</reference>
<evidence type="ECO:0000313" key="2">
    <source>
        <dbReference type="EMBL" id="ADR21120.1"/>
    </source>
</evidence>
<proteinExistence type="predicted"/>
<dbReference type="Proteomes" id="UP000008720">
    <property type="component" value="Chromosome"/>
</dbReference>
<dbReference type="Pfam" id="PF05016">
    <property type="entry name" value="ParE_toxin"/>
    <property type="match status" value="1"/>
</dbReference>
<dbReference type="RefSeq" id="WP_013453269.1">
    <property type="nucleotide sequence ID" value="NC_014759.1"/>
</dbReference>
<organism evidence="2 3">
    <name type="scientific">Marivirga tractuosa (strain ATCC 23168 / DSM 4126 / NBRC 15989 / NCIMB 1408 / VKM B-1430 / H-43)</name>
    <name type="common">Microscilla tractuosa</name>
    <name type="synonym">Flexibacter tractuosus</name>
    <dbReference type="NCBI Taxonomy" id="643867"/>
    <lineage>
        <taxon>Bacteria</taxon>
        <taxon>Pseudomonadati</taxon>
        <taxon>Bacteroidota</taxon>
        <taxon>Cytophagia</taxon>
        <taxon>Cytophagales</taxon>
        <taxon>Marivirgaceae</taxon>
        <taxon>Marivirga</taxon>
    </lineage>
</organism>